<proteinExistence type="predicted"/>
<reference evidence="1 2" key="1">
    <citation type="submission" date="2021-06" db="EMBL/GenBank/DDBJ databases">
        <title>Caerostris extrusa draft genome.</title>
        <authorList>
            <person name="Kono N."/>
            <person name="Arakawa K."/>
        </authorList>
    </citation>
    <scope>NUCLEOTIDE SEQUENCE [LARGE SCALE GENOMIC DNA]</scope>
</reference>
<evidence type="ECO:0000313" key="2">
    <source>
        <dbReference type="Proteomes" id="UP001054945"/>
    </source>
</evidence>
<comment type="caution">
    <text evidence="1">The sequence shown here is derived from an EMBL/GenBank/DDBJ whole genome shotgun (WGS) entry which is preliminary data.</text>
</comment>
<dbReference type="AlphaFoldDB" id="A0AAV4NHM8"/>
<protein>
    <submittedName>
        <fullName evidence="1">Uncharacterized protein</fullName>
    </submittedName>
</protein>
<keyword evidence="2" id="KW-1185">Reference proteome</keyword>
<evidence type="ECO:0000313" key="1">
    <source>
        <dbReference type="EMBL" id="GIX84286.1"/>
    </source>
</evidence>
<dbReference type="Proteomes" id="UP001054945">
    <property type="component" value="Unassembled WGS sequence"/>
</dbReference>
<organism evidence="1 2">
    <name type="scientific">Caerostris extrusa</name>
    <name type="common">Bark spider</name>
    <name type="synonym">Caerostris bankana</name>
    <dbReference type="NCBI Taxonomy" id="172846"/>
    <lineage>
        <taxon>Eukaryota</taxon>
        <taxon>Metazoa</taxon>
        <taxon>Ecdysozoa</taxon>
        <taxon>Arthropoda</taxon>
        <taxon>Chelicerata</taxon>
        <taxon>Arachnida</taxon>
        <taxon>Araneae</taxon>
        <taxon>Araneomorphae</taxon>
        <taxon>Entelegynae</taxon>
        <taxon>Araneoidea</taxon>
        <taxon>Araneidae</taxon>
        <taxon>Caerostris</taxon>
    </lineage>
</organism>
<sequence length="79" mass="9058">MRRETERKGCVTAEMALLINTNAISVCWACASQSSNSTEIVIHWPHRRFLQPVELADTRIGSKDYYMEHFGSSSFYDLT</sequence>
<accession>A0AAV4NHM8</accession>
<dbReference type="EMBL" id="BPLR01003414">
    <property type="protein sequence ID" value="GIX84286.1"/>
    <property type="molecule type" value="Genomic_DNA"/>
</dbReference>
<gene>
    <name evidence="1" type="ORF">CEXT_10241</name>
</gene>
<name>A0AAV4NHM8_CAEEX</name>